<evidence type="ECO:0000256" key="4">
    <source>
        <dbReference type="ARBA" id="ARBA00022692"/>
    </source>
</evidence>
<reference evidence="10" key="1">
    <citation type="journal article" date="2019" name="Int. J. Syst. Evol. Microbiol.">
        <title>The Global Catalogue of Microorganisms (GCM) 10K type strain sequencing project: providing services to taxonomists for standard genome sequencing and annotation.</title>
        <authorList>
            <consortium name="The Broad Institute Genomics Platform"/>
            <consortium name="The Broad Institute Genome Sequencing Center for Infectious Disease"/>
            <person name="Wu L."/>
            <person name="Ma J."/>
        </authorList>
    </citation>
    <scope>NUCLEOTIDE SEQUENCE [LARGE SCALE GENOMIC DNA]</scope>
    <source>
        <strain evidence="10">CCUG 60742</strain>
    </source>
</reference>
<dbReference type="EMBL" id="JBHTIA010000013">
    <property type="protein sequence ID" value="MFD0766885.1"/>
    <property type="molecule type" value="Genomic_DNA"/>
</dbReference>
<feature type="domain" description="Bacterial sugar transferase" evidence="8">
    <location>
        <begin position="270"/>
        <end position="454"/>
    </location>
</feature>
<dbReference type="Proteomes" id="UP001597073">
    <property type="component" value="Unassembled WGS sequence"/>
</dbReference>
<dbReference type="GO" id="GO:0089702">
    <property type="term" value="F:undecaprenyl-phosphate glucose phosphotransferase activity"/>
    <property type="evidence" value="ECO:0007669"/>
    <property type="project" value="UniProtKB-EC"/>
</dbReference>
<dbReference type="NCBIfam" id="TIGR03023">
    <property type="entry name" value="WcaJ_sugtrans"/>
    <property type="match status" value="1"/>
</dbReference>
<keyword evidence="5 7" id="KW-1133">Transmembrane helix</keyword>
<evidence type="ECO:0000256" key="2">
    <source>
        <dbReference type="ARBA" id="ARBA00006464"/>
    </source>
</evidence>
<feature type="transmembrane region" description="Helical" evidence="7">
    <location>
        <begin position="109"/>
        <end position="133"/>
    </location>
</feature>
<feature type="transmembrane region" description="Helical" evidence="7">
    <location>
        <begin position="44"/>
        <end position="67"/>
    </location>
</feature>
<dbReference type="InterPro" id="IPR017475">
    <property type="entry name" value="EPS_sugar_tfrase"/>
</dbReference>
<sequence>MESRYLYLLRFTLALTDIILINFCFFLGFYLTNKYYRPIDPSTYKSNVIVCNLIWVICTGLMRMYTLSTINSIEAIFKGTWRSVALHICLFLGYMFFTNTFDFPKAFFVSFYILTIASFILSRFTGTAFQNLLNKNFELRKSVAVMGMNSGGVRLAEYLSNQSTLNFKGFLEEEPAMISEDGTLVMSSSTQQIKKAVNSGINELYVCVDTDKMGDLKDLISEGEKHCVRLNFVPNFTDYQHDFRFDTRGNFMVLSARNEPLESMHNRFKKRAFDVIVSSFVILFILSWLYPILAIIIKIQSPGPVIFKQQRSGRNNLPFWCYKFRSMRMNDESGRRQAGKNDERVTPIGRFLRKSSLDEFPQFFNVLFGYMSLIGPRPHMLAHTEQYRAIIDKYMIRQFLKPGISGWAQVNGFRGETKETRLMEKRVEHDIWYMENWSLMLDIRIMFMTVINIFKGEEQAY</sequence>
<keyword evidence="3 9" id="KW-0808">Transferase</keyword>
<gene>
    <name evidence="9" type="ORF">ACFQZI_18645</name>
</gene>
<comment type="caution">
    <text evidence="9">The sequence shown here is derived from an EMBL/GenBank/DDBJ whole genome shotgun (WGS) entry which is preliminary data.</text>
</comment>
<evidence type="ECO:0000256" key="5">
    <source>
        <dbReference type="ARBA" id="ARBA00022989"/>
    </source>
</evidence>
<proteinExistence type="inferred from homology"/>
<accession>A0ABW2ZKU3</accession>
<dbReference type="PANTHER" id="PTHR30576:SF0">
    <property type="entry name" value="UNDECAPRENYL-PHOSPHATE N-ACETYLGALACTOSAMINYL 1-PHOSPHATE TRANSFERASE-RELATED"/>
    <property type="match status" value="1"/>
</dbReference>
<name>A0ABW2ZKU3_9SPHI</name>
<dbReference type="Gene3D" id="3.40.50.720">
    <property type="entry name" value="NAD(P)-binding Rossmann-like Domain"/>
    <property type="match status" value="1"/>
</dbReference>
<keyword evidence="10" id="KW-1185">Reference proteome</keyword>
<dbReference type="RefSeq" id="WP_377145204.1">
    <property type="nucleotide sequence ID" value="NZ_JBHTIA010000013.1"/>
</dbReference>
<dbReference type="NCBIfam" id="TIGR03025">
    <property type="entry name" value="EPS_sugtrans"/>
    <property type="match status" value="1"/>
</dbReference>
<comment type="similarity">
    <text evidence="2">Belongs to the bacterial sugar transferase family.</text>
</comment>
<feature type="transmembrane region" description="Helical" evidence="7">
    <location>
        <begin position="7"/>
        <end position="32"/>
    </location>
</feature>
<comment type="subcellular location">
    <subcellularLocation>
        <location evidence="1">Membrane</location>
        <topology evidence="1">Multi-pass membrane protein</topology>
    </subcellularLocation>
</comment>
<keyword evidence="4 7" id="KW-0812">Transmembrane</keyword>
<evidence type="ECO:0000256" key="7">
    <source>
        <dbReference type="SAM" id="Phobius"/>
    </source>
</evidence>
<evidence type="ECO:0000256" key="3">
    <source>
        <dbReference type="ARBA" id="ARBA00022679"/>
    </source>
</evidence>
<organism evidence="9 10">
    <name type="scientific">Mucilaginibacter lutimaris</name>
    <dbReference type="NCBI Taxonomy" id="931629"/>
    <lineage>
        <taxon>Bacteria</taxon>
        <taxon>Pseudomonadati</taxon>
        <taxon>Bacteroidota</taxon>
        <taxon>Sphingobacteriia</taxon>
        <taxon>Sphingobacteriales</taxon>
        <taxon>Sphingobacteriaceae</taxon>
        <taxon>Mucilaginibacter</taxon>
    </lineage>
</organism>
<dbReference type="Pfam" id="PF02397">
    <property type="entry name" value="Bac_transf"/>
    <property type="match status" value="1"/>
</dbReference>
<protein>
    <submittedName>
        <fullName evidence="9">Undecaprenyl-phosphate glucose phosphotransferase</fullName>
        <ecNumber evidence="9">2.7.8.31</ecNumber>
    </submittedName>
</protein>
<evidence type="ECO:0000313" key="10">
    <source>
        <dbReference type="Proteomes" id="UP001597073"/>
    </source>
</evidence>
<evidence type="ECO:0000259" key="8">
    <source>
        <dbReference type="Pfam" id="PF02397"/>
    </source>
</evidence>
<dbReference type="Pfam" id="PF13727">
    <property type="entry name" value="CoA_binding_3"/>
    <property type="match status" value="1"/>
</dbReference>
<feature type="transmembrane region" description="Helical" evidence="7">
    <location>
        <begin position="272"/>
        <end position="297"/>
    </location>
</feature>
<keyword evidence="6 7" id="KW-0472">Membrane</keyword>
<evidence type="ECO:0000256" key="1">
    <source>
        <dbReference type="ARBA" id="ARBA00004141"/>
    </source>
</evidence>
<dbReference type="InterPro" id="IPR003362">
    <property type="entry name" value="Bact_transf"/>
</dbReference>
<dbReference type="PANTHER" id="PTHR30576">
    <property type="entry name" value="COLANIC BIOSYNTHESIS UDP-GLUCOSE LIPID CARRIER TRANSFERASE"/>
    <property type="match status" value="1"/>
</dbReference>
<feature type="transmembrane region" description="Helical" evidence="7">
    <location>
        <begin position="79"/>
        <end position="97"/>
    </location>
</feature>
<dbReference type="EC" id="2.7.8.31" evidence="9"/>
<evidence type="ECO:0000256" key="6">
    <source>
        <dbReference type="ARBA" id="ARBA00023136"/>
    </source>
</evidence>
<evidence type="ECO:0000313" key="9">
    <source>
        <dbReference type="EMBL" id="MFD0766885.1"/>
    </source>
</evidence>
<dbReference type="InterPro" id="IPR017473">
    <property type="entry name" value="Undecaprenyl-P_gluc_Ptfrase"/>
</dbReference>